<comment type="caution">
    <text evidence="2">The sequence shown here is derived from an EMBL/GenBank/DDBJ whole genome shotgun (WGS) entry which is preliminary data.</text>
</comment>
<name>A0A699J469_TANCI</name>
<feature type="compositionally biased region" description="Basic and acidic residues" evidence="1">
    <location>
        <begin position="131"/>
        <end position="143"/>
    </location>
</feature>
<organism evidence="2">
    <name type="scientific">Tanacetum cinerariifolium</name>
    <name type="common">Dalmatian daisy</name>
    <name type="synonym">Chrysanthemum cinerariifolium</name>
    <dbReference type="NCBI Taxonomy" id="118510"/>
    <lineage>
        <taxon>Eukaryota</taxon>
        <taxon>Viridiplantae</taxon>
        <taxon>Streptophyta</taxon>
        <taxon>Embryophyta</taxon>
        <taxon>Tracheophyta</taxon>
        <taxon>Spermatophyta</taxon>
        <taxon>Magnoliopsida</taxon>
        <taxon>eudicotyledons</taxon>
        <taxon>Gunneridae</taxon>
        <taxon>Pentapetalae</taxon>
        <taxon>asterids</taxon>
        <taxon>campanulids</taxon>
        <taxon>Asterales</taxon>
        <taxon>Asteraceae</taxon>
        <taxon>Asteroideae</taxon>
        <taxon>Anthemideae</taxon>
        <taxon>Anthemidinae</taxon>
        <taxon>Tanacetum</taxon>
    </lineage>
</organism>
<gene>
    <name evidence="2" type="ORF">Tci_580761</name>
</gene>
<proteinExistence type="predicted"/>
<evidence type="ECO:0000256" key="1">
    <source>
        <dbReference type="SAM" id="MobiDB-lite"/>
    </source>
</evidence>
<accession>A0A699J469</accession>
<feature type="compositionally biased region" description="Low complexity" evidence="1">
    <location>
        <begin position="146"/>
        <end position="161"/>
    </location>
</feature>
<reference evidence="2" key="1">
    <citation type="journal article" date="2019" name="Sci. Rep.">
        <title>Draft genome of Tanacetum cinerariifolium, the natural source of mosquito coil.</title>
        <authorList>
            <person name="Yamashiro T."/>
            <person name="Shiraishi A."/>
            <person name="Satake H."/>
            <person name="Nakayama K."/>
        </authorList>
    </citation>
    <scope>NUCLEOTIDE SEQUENCE</scope>
</reference>
<sequence>QYRVNYTLEGQMLIEFIIQNQLFSYTLEEFGQILDIPLKGEYCFTDKWSLDDLQFSVPTGGPYQTNPPCPDEIKNYVQEEREGPVTRIRHDKVINVEDNQILTREIVTSPELSNDRYVLCDRFMYPLTAQQERKTQGDYDTRRGHSSTSSSSAFGQPSSYSNDDENDEGTSHGNECLHARSLRHFHHHWNKRMVDRRQMRRK</sequence>
<protein>
    <submittedName>
        <fullName evidence="2">Pentatricopeptide repeat-containing protein</fullName>
    </submittedName>
</protein>
<dbReference type="AlphaFoldDB" id="A0A699J469"/>
<feature type="region of interest" description="Disordered" evidence="1">
    <location>
        <begin position="131"/>
        <end position="174"/>
    </location>
</feature>
<dbReference type="EMBL" id="BKCJ010367020">
    <property type="protein sequence ID" value="GFA08789.1"/>
    <property type="molecule type" value="Genomic_DNA"/>
</dbReference>
<feature type="non-terminal residue" evidence="2">
    <location>
        <position position="1"/>
    </location>
</feature>
<evidence type="ECO:0000313" key="2">
    <source>
        <dbReference type="EMBL" id="GFA08789.1"/>
    </source>
</evidence>